<dbReference type="InterPro" id="IPR009012">
    <property type="entry name" value="GrpE_head"/>
</dbReference>
<dbReference type="CDD" id="cd00446">
    <property type="entry name" value="GrpE"/>
    <property type="match status" value="1"/>
</dbReference>
<dbReference type="GO" id="GO:0000774">
    <property type="term" value="F:adenyl-nucleotide exchange factor activity"/>
    <property type="evidence" value="ECO:0007669"/>
    <property type="project" value="InterPro"/>
</dbReference>
<comment type="caution">
    <text evidence="6">The sequence shown here is derived from an EMBL/GenBank/DDBJ whole genome shotgun (WGS) entry which is preliminary data.</text>
</comment>
<sequence>MSKKEKQIENEIQEDQETLVTETSQENGECENCAQYKLGWLRAQADYQNLQKEVSTQRSAWAKMSEVQILEEFIPIYENFKKAFAFSVQGLDSADSSQASWENWKKGIEYIMKQFWTVLSAHGIEEIKTVGEPFDPAMHEAVKEEDNDECEDGIVLQELSGGYKTSNGVIQAARVVVCRRENK</sequence>
<evidence type="ECO:0000256" key="1">
    <source>
        <dbReference type="ARBA" id="ARBA00009054"/>
    </source>
</evidence>
<dbReference type="InterPro" id="IPR013805">
    <property type="entry name" value="GrpE_CC"/>
</dbReference>
<name>A0A2H0N4P9_9BACT</name>
<comment type="subunit">
    <text evidence="3">Homodimer.</text>
</comment>
<dbReference type="GO" id="GO:0051087">
    <property type="term" value="F:protein-folding chaperone binding"/>
    <property type="evidence" value="ECO:0007669"/>
    <property type="project" value="InterPro"/>
</dbReference>
<dbReference type="Pfam" id="PF01025">
    <property type="entry name" value="GrpE"/>
    <property type="match status" value="1"/>
</dbReference>
<dbReference type="Gene3D" id="2.30.22.10">
    <property type="entry name" value="Head domain of nucleotide exchange factor GrpE"/>
    <property type="match status" value="1"/>
</dbReference>
<dbReference type="PANTHER" id="PTHR21237:SF23">
    <property type="entry name" value="GRPE PROTEIN HOMOLOG, MITOCHONDRIAL"/>
    <property type="match status" value="1"/>
</dbReference>
<proteinExistence type="inferred from homology"/>
<dbReference type="GO" id="GO:0042803">
    <property type="term" value="F:protein homodimerization activity"/>
    <property type="evidence" value="ECO:0007669"/>
    <property type="project" value="InterPro"/>
</dbReference>
<evidence type="ECO:0000313" key="6">
    <source>
        <dbReference type="EMBL" id="PIR03861.1"/>
    </source>
</evidence>
<feature type="region of interest" description="Disordered" evidence="5">
    <location>
        <begin position="1"/>
        <end position="25"/>
    </location>
</feature>
<dbReference type="PRINTS" id="PR00773">
    <property type="entry name" value="GRPEPROTEIN"/>
</dbReference>
<dbReference type="SUPFAM" id="SSF58014">
    <property type="entry name" value="Coiled-coil domain of nucleotide exchange factor GrpE"/>
    <property type="match status" value="1"/>
</dbReference>
<comment type="function">
    <text evidence="3">Participates actively in the response to hyperosmotic and heat shock by preventing the aggregation of stress-denatured proteins, in association with DnaK and GrpE. It is the nucleotide exchange factor for DnaK and may function as a thermosensor. Unfolded proteins bind initially to DnaJ; upon interaction with the DnaJ-bound protein, DnaK hydrolyzes its bound ATP, resulting in the formation of a stable complex. GrpE releases ADP from DnaK; ATP binding to DnaK triggers the release of the substrate protein, thus completing the reaction cycle. Several rounds of ATP-dependent interactions between DnaJ, DnaK and GrpE are required for fully efficient folding.</text>
</comment>
<dbReference type="SUPFAM" id="SSF51064">
    <property type="entry name" value="Head domain of nucleotide exchange factor GrpE"/>
    <property type="match status" value="1"/>
</dbReference>
<dbReference type="PANTHER" id="PTHR21237">
    <property type="entry name" value="GRPE PROTEIN"/>
    <property type="match status" value="1"/>
</dbReference>
<keyword evidence="2 3" id="KW-0143">Chaperone</keyword>
<dbReference type="AlphaFoldDB" id="A0A2H0N4P9"/>
<evidence type="ECO:0000256" key="3">
    <source>
        <dbReference type="HAMAP-Rule" id="MF_01151"/>
    </source>
</evidence>
<dbReference type="Gene3D" id="3.90.20.20">
    <property type="match status" value="1"/>
</dbReference>
<evidence type="ECO:0000256" key="4">
    <source>
        <dbReference type="RuleBase" id="RU004478"/>
    </source>
</evidence>
<accession>A0A2H0N4P9</accession>
<dbReference type="GO" id="GO:0005737">
    <property type="term" value="C:cytoplasm"/>
    <property type="evidence" value="ECO:0007669"/>
    <property type="project" value="UniProtKB-SubCell"/>
</dbReference>
<organism evidence="6 7">
    <name type="scientific">Candidatus Magasanikbacteria bacterium CG11_big_fil_rev_8_21_14_0_20_39_34</name>
    <dbReference type="NCBI Taxonomy" id="1974653"/>
    <lineage>
        <taxon>Bacteria</taxon>
        <taxon>Candidatus Magasanikiibacteriota</taxon>
    </lineage>
</organism>
<dbReference type="EMBL" id="PCWN01000008">
    <property type="protein sequence ID" value="PIR03861.1"/>
    <property type="molecule type" value="Genomic_DNA"/>
</dbReference>
<gene>
    <name evidence="3 6" type="primary">grpE</name>
    <name evidence="6" type="ORF">COV59_04310</name>
</gene>
<dbReference type="GO" id="GO:0051082">
    <property type="term" value="F:unfolded protein binding"/>
    <property type="evidence" value="ECO:0007669"/>
    <property type="project" value="TreeGrafter"/>
</dbReference>
<dbReference type="HAMAP" id="MF_01151">
    <property type="entry name" value="GrpE"/>
    <property type="match status" value="1"/>
</dbReference>
<evidence type="ECO:0000256" key="5">
    <source>
        <dbReference type="SAM" id="MobiDB-lite"/>
    </source>
</evidence>
<dbReference type="InterPro" id="IPR000740">
    <property type="entry name" value="GrpE"/>
</dbReference>
<protein>
    <recommendedName>
        <fullName evidence="3">Protein GrpE</fullName>
    </recommendedName>
    <alternativeName>
        <fullName evidence="3">HSP-70 cofactor</fullName>
    </alternativeName>
</protein>
<dbReference type="GO" id="GO:0006457">
    <property type="term" value="P:protein folding"/>
    <property type="evidence" value="ECO:0007669"/>
    <property type="project" value="InterPro"/>
</dbReference>
<keyword evidence="3" id="KW-0963">Cytoplasm</keyword>
<reference evidence="6 7" key="1">
    <citation type="submission" date="2017-09" db="EMBL/GenBank/DDBJ databases">
        <title>Depth-based differentiation of microbial function through sediment-hosted aquifers and enrichment of novel symbionts in the deep terrestrial subsurface.</title>
        <authorList>
            <person name="Probst A.J."/>
            <person name="Ladd B."/>
            <person name="Jarett J.K."/>
            <person name="Geller-Mcgrath D.E."/>
            <person name="Sieber C.M."/>
            <person name="Emerson J.B."/>
            <person name="Anantharaman K."/>
            <person name="Thomas B.C."/>
            <person name="Malmstrom R."/>
            <person name="Stieglmeier M."/>
            <person name="Klingl A."/>
            <person name="Woyke T."/>
            <person name="Ryan C.M."/>
            <person name="Banfield J.F."/>
        </authorList>
    </citation>
    <scope>NUCLEOTIDE SEQUENCE [LARGE SCALE GENOMIC DNA]</scope>
    <source>
        <strain evidence="6">CG11_big_fil_rev_8_21_14_0_20_39_34</strain>
    </source>
</reference>
<comment type="subcellular location">
    <subcellularLocation>
        <location evidence="3">Cytoplasm</location>
    </subcellularLocation>
</comment>
<keyword evidence="3" id="KW-0346">Stress response</keyword>
<evidence type="ECO:0000313" key="7">
    <source>
        <dbReference type="Proteomes" id="UP000229600"/>
    </source>
</evidence>
<dbReference type="Proteomes" id="UP000229600">
    <property type="component" value="Unassembled WGS sequence"/>
</dbReference>
<evidence type="ECO:0000256" key="2">
    <source>
        <dbReference type="ARBA" id="ARBA00023186"/>
    </source>
</evidence>
<comment type="similarity">
    <text evidence="1 3 4">Belongs to the GrpE family.</text>
</comment>